<dbReference type="Gene3D" id="1.20.120.520">
    <property type="entry name" value="nmb1532 protein domain like"/>
    <property type="match status" value="1"/>
</dbReference>
<dbReference type="Pfam" id="PF01814">
    <property type="entry name" value="Hemerythrin"/>
    <property type="match status" value="1"/>
</dbReference>
<dbReference type="RefSeq" id="WP_076877923.1">
    <property type="nucleotide sequence ID" value="NZ_MLCN01000017.1"/>
</dbReference>
<accession>A0A1S8CU83</accession>
<dbReference type="Proteomes" id="UP000192132">
    <property type="component" value="Unassembled WGS sequence"/>
</dbReference>
<name>A0A1S8CU83_9GAMM</name>
<keyword evidence="3" id="KW-1185">Reference proteome</keyword>
<sequence>MSTNIPALHLPRHADSLLSAEWLFLHDHLPPDDWFNPDYAYKTSTWLAMHSRIQQRQGRLQQTSNAYQDNRLDWANYKSQTLRQLSSHIDHLHGHHSIEDGQYFPRFVRNYPRLTAGFAILDNDHHTLNAALHDLQQSGRALYRATLEDQRLADTLHQQLGQVGTLLSRHLSDEEDLVIPILGLN</sequence>
<dbReference type="AlphaFoldDB" id="A0A1S8CU83"/>
<dbReference type="STRING" id="1907941.BKE30_07095"/>
<protein>
    <recommendedName>
        <fullName evidence="1">Hemerythrin-like domain-containing protein</fullName>
    </recommendedName>
</protein>
<dbReference type="InterPro" id="IPR012312">
    <property type="entry name" value="Hemerythrin-like"/>
</dbReference>
<feature type="domain" description="Hemerythrin-like" evidence="1">
    <location>
        <begin position="44"/>
        <end position="182"/>
    </location>
</feature>
<evidence type="ECO:0000259" key="1">
    <source>
        <dbReference type="Pfam" id="PF01814"/>
    </source>
</evidence>
<evidence type="ECO:0000313" key="3">
    <source>
        <dbReference type="Proteomes" id="UP000192132"/>
    </source>
</evidence>
<dbReference type="EMBL" id="MLCN01000017">
    <property type="protein sequence ID" value="ONG40512.1"/>
    <property type="molecule type" value="Genomic_DNA"/>
</dbReference>
<evidence type="ECO:0000313" key="2">
    <source>
        <dbReference type="EMBL" id="ONG40512.1"/>
    </source>
</evidence>
<organism evidence="2 3">
    <name type="scientific">Alkanindiges hydrocarboniclasticus</name>
    <dbReference type="NCBI Taxonomy" id="1907941"/>
    <lineage>
        <taxon>Bacteria</taxon>
        <taxon>Pseudomonadati</taxon>
        <taxon>Pseudomonadota</taxon>
        <taxon>Gammaproteobacteria</taxon>
        <taxon>Moraxellales</taxon>
        <taxon>Moraxellaceae</taxon>
        <taxon>Alkanindiges</taxon>
    </lineage>
</organism>
<dbReference type="OrthoDB" id="6077989at2"/>
<comment type="caution">
    <text evidence="2">The sequence shown here is derived from an EMBL/GenBank/DDBJ whole genome shotgun (WGS) entry which is preliminary data.</text>
</comment>
<reference evidence="2 3" key="1">
    <citation type="submission" date="2016-10" db="EMBL/GenBank/DDBJ databases">
        <title>Draft Genome sequence of Alkanindiges sp. strain H1.</title>
        <authorList>
            <person name="Subhash Y."/>
            <person name="Lee S."/>
        </authorList>
    </citation>
    <scope>NUCLEOTIDE SEQUENCE [LARGE SCALE GENOMIC DNA]</scope>
    <source>
        <strain evidence="2 3">H1</strain>
    </source>
</reference>
<gene>
    <name evidence="2" type="ORF">BKE30_07095</name>
</gene>
<proteinExistence type="predicted"/>